<sequence length="83" mass="9556">MHAFTRTHARGLRIRADRTMFGRHCDDATRRRGRTDRARTATTLTQQQVKKGKDARSEDKATYRHHAVQARAAPNRTGKSARR</sequence>
<gene>
    <name evidence="2" type="ORF">BN2476_910003</name>
</gene>
<dbReference type="Proteomes" id="UP000195569">
    <property type="component" value="Unassembled WGS sequence"/>
</dbReference>
<name>A0A1N7ST56_9BURK</name>
<accession>A0A1N7ST56</accession>
<comment type="caution">
    <text evidence="2">The sequence shown here is derived from an EMBL/GenBank/DDBJ whole genome shotgun (WGS) entry which is preliminary data.</text>
</comment>
<protein>
    <submittedName>
        <fullName evidence="2">Uncharacterized protein</fullName>
    </submittedName>
</protein>
<feature type="compositionally biased region" description="Basic and acidic residues" evidence="1">
    <location>
        <begin position="51"/>
        <end position="62"/>
    </location>
</feature>
<feature type="region of interest" description="Disordered" evidence="1">
    <location>
        <begin position="29"/>
        <end position="83"/>
    </location>
</feature>
<evidence type="ECO:0000256" key="1">
    <source>
        <dbReference type="SAM" id="MobiDB-lite"/>
    </source>
</evidence>
<evidence type="ECO:0000313" key="3">
    <source>
        <dbReference type="Proteomes" id="UP000195569"/>
    </source>
</evidence>
<reference evidence="2" key="1">
    <citation type="submission" date="2016-12" db="EMBL/GenBank/DDBJ databases">
        <authorList>
            <person name="Moulin L."/>
        </authorList>
    </citation>
    <scope>NUCLEOTIDE SEQUENCE [LARGE SCALE GENOMIC DNA]</scope>
    <source>
        <strain evidence="2">STM 7183</strain>
    </source>
</reference>
<organism evidence="2 3">
    <name type="scientific">Paraburkholderia piptadeniae</name>
    <dbReference type="NCBI Taxonomy" id="1701573"/>
    <lineage>
        <taxon>Bacteria</taxon>
        <taxon>Pseudomonadati</taxon>
        <taxon>Pseudomonadota</taxon>
        <taxon>Betaproteobacteria</taxon>
        <taxon>Burkholderiales</taxon>
        <taxon>Burkholderiaceae</taxon>
        <taxon>Paraburkholderia</taxon>
    </lineage>
</organism>
<feature type="compositionally biased region" description="Basic and acidic residues" evidence="1">
    <location>
        <begin position="29"/>
        <end position="39"/>
    </location>
</feature>
<dbReference type="EMBL" id="CYGY02000091">
    <property type="protein sequence ID" value="SIT50667.1"/>
    <property type="molecule type" value="Genomic_DNA"/>
</dbReference>
<keyword evidence="3" id="KW-1185">Reference proteome</keyword>
<dbReference type="AlphaFoldDB" id="A0A1N7ST56"/>
<evidence type="ECO:0000313" key="2">
    <source>
        <dbReference type="EMBL" id="SIT50667.1"/>
    </source>
</evidence>
<proteinExistence type="predicted"/>